<name>H6KZ47_SAPGL</name>
<dbReference type="HOGENOM" id="CLU_2397889_0_0_10"/>
<dbReference type="KEGG" id="sgn:SGRA_0592"/>
<keyword evidence="2" id="KW-1185">Reference proteome</keyword>
<accession>H6KZ47</accession>
<evidence type="ECO:0000313" key="2">
    <source>
        <dbReference type="Proteomes" id="UP000007519"/>
    </source>
</evidence>
<dbReference type="Proteomes" id="UP000007519">
    <property type="component" value="Chromosome"/>
</dbReference>
<dbReference type="STRING" id="984262.SGRA_0592"/>
<reference evidence="1 2" key="1">
    <citation type="journal article" date="2012" name="Stand. Genomic Sci.">
        <title>Complete genome sequencing and analysis of Saprospira grandis str. Lewin, a predatory marine bacterium.</title>
        <authorList>
            <person name="Saw J.H."/>
            <person name="Yuryev A."/>
            <person name="Kanbe M."/>
            <person name="Hou S."/>
            <person name="Young A.G."/>
            <person name="Aizawa S."/>
            <person name="Alam M."/>
        </authorList>
    </citation>
    <scope>NUCLEOTIDE SEQUENCE [LARGE SCALE GENOMIC DNA]</scope>
    <source>
        <strain evidence="1 2">Lewin</strain>
    </source>
</reference>
<evidence type="ECO:0000313" key="1">
    <source>
        <dbReference type="EMBL" id="AFC23331.1"/>
    </source>
</evidence>
<proteinExistence type="predicted"/>
<gene>
    <name evidence="1" type="ordered locus">SGRA_0592</name>
</gene>
<protein>
    <submittedName>
        <fullName evidence="1">Uncharacterized protein</fullName>
    </submittedName>
</protein>
<dbReference type="EMBL" id="CP002831">
    <property type="protein sequence ID" value="AFC23331.1"/>
    <property type="molecule type" value="Genomic_DNA"/>
</dbReference>
<organism evidence="1 2">
    <name type="scientific">Saprospira grandis (strain Lewin)</name>
    <dbReference type="NCBI Taxonomy" id="984262"/>
    <lineage>
        <taxon>Bacteria</taxon>
        <taxon>Pseudomonadati</taxon>
        <taxon>Bacteroidota</taxon>
        <taxon>Saprospiria</taxon>
        <taxon>Saprospirales</taxon>
        <taxon>Saprospiraceae</taxon>
        <taxon>Saprospira</taxon>
    </lineage>
</organism>
<sequence length="93" mass="9977">MGLPLATLGSGCFAARYSLGPAAAKPLWSGASRHCCPSLSQLAPCGRQFLQTKNAFLPLFLRSLLTILLKKAGNAHICAQEQEPICAFLLYIE</sequence>
<dbReference type="AlphaFoldDB" id="H6KZ47"/>